<accession>A0A0V1PVC5</accession>
<feature type="compositionally biased region" description="Basic and acidic residues" evidence="1">
    <location>
        <begin position="222"/>
        <end position="233"/>
    </location>
</feature>
<feature type="region of interest" description="Disordered" evidence="1">
    <location>
        <begin position="446"/>
        <end position="489"/>
    </location>
</feature>
<evidence type="ECO:0000313" key="2">
    <source>
        <dbReference type="EMBL" id="KSA00200.1"/>
    </source>
</evidence>
<feature type="compositionally biased region" description="Polar residues" evidence="1">
    <location>
        <begin position="1"/>
        <end position="13"/>
    </location>
</feature>
<sequence>MSLNYDNEIPNKSNFDDHGVKKADRKYKPNFPKDMPRLPSIEEFKLDRIICDDLKEESQEVVDSMIKVATSYQNDLKSEIRRKLSIEQKIQFKNIEIAKIAHSLSKNIAVRNKKLRKAISNNGSNSNSMHNNSASLLLLGTESTIDDEIEILLELSAKASGKIRGLTQRLSKIDHRVNRMKTDEILGQPNSRRKQEYPYIHKMLSQKGRKSEIKPASPVNKVSDEALTERDPMSEPNVNRKNLPLLQDINDKPVIQQTPPIVEEEDMDAEQFELFMSSSINKYRDLQLNKYNDVDIFTKQEFNKNSELNDIFFDENEINDSTSGQSTSLSTFKPGNPLSLLYSSIIEDPISNDRRLSVRPSLSNMAINVKSPATVKSTLQTSHFKKLRINGSPITSETFQKMKEKPTCECNNHEDDDHLSHFSDHSEDSMAKRALTDSLVALESFHMSSDDTSGLNTDPEDNDIESEPNMTSESSDLDSMSSESSDNKTNTYADQYYTLLKADLKKKKKKKRLHLERTQQIHKRRIYQRKDISPTPKHKPSHHSLKPKRSILKLPPMKIQPNSNVPPFPKIRITGIVSDSSKKHNTLMPEIKNIAASTINTQPTVGASSINDFTVTGTMVLARPNSNESSSNDNDENEVILWNGLPQEVHDDNADSMSLKSISRLKGLL</sequence>
<feature type="region of interest" description="Disordered" evidence="1">
    <location>
        <begin position="1"/>
        <end position="34"/>
    </location>
</feature>
<dbReference type="RefSeq" id="XP_015466302.1">
    <property type="nucleotide sequence ID" value="XM_015612869.1"/>
</dbReference>
<dbReference type="AlphaFoldDB" id="A0A0V1PVC5"/>
<dbReference type="EMBL" id="LMYN01000098">
    <property type="protein sequence ID" value="KSA00200.1"/>
    <property type="molecule type" value="Genomic_DNA"/>
</dbReference>
<dbReference type="Proteomes" id="UP000054251">
    <property type="component" value="Unassembled WGS sequence"/>
</dbReference>
<evidence type="ECO:0000256" key="1">
    <source>
        <dbReference type="SAM" id="MobiDB-lite"/>
    </source>
</evidence>
<dbReference type="GeneID" id="26841049"/>
<organism evidence="2 3">
    <name type="scientific">Debaryomyces fabryi</name>
    <dbReference type="NCBI Taxonomy" id="58627"/>
    <lineage>
        <taxon>Eukaryota</taxon>
        <taxon>Fungi</taxon>
        <taxon>Dikarya</taxon>
        <taxon>Ascomycota</taxon>
        <taxon>Saccharomycotina</taxon>
        <taxon>Pichiomycetes</taxon>
        <taxon>Debaryomycetaceae</taxon>
        <taxon>Debaryomyces</taxon>
    </lineage>
</organism>
<proteinExistence type="predicted"/>
<gene>
    <name evidence="2" type="ORF">AC631_04040</name>
</gene>
<dbReference type="OrthoDB" id="4094935at2759"/>
<evidence type="ECO:0000313" key="3">
    <source>
        <dbReference type="Proteomes" id="UP000054251"/>
    </source>
</evidence>
<feature type="compositionally biased region" description="Polar residues" evidence="1">
    <location>
        <begin position="446"/>
        <end position="456"/>
    </location>
</feature>
<name>A0A0V1PVC5_9ASCO</name>
<protein>
    <submittedName>
        <fullName evidence="2">Uncharacterized protein</fullName>
    </submittedName>
</protein>
<reference evidence="2 3" key="1">
    <citation type="submission" date="2015-11" db="EMBL/GenBank/DDBJ databases">
        <title>The genome of Debaryomyces fabryi.</title>
        <authorList>
            <person name="Tafer H."/>
            <person name="Lopandic K."/>
        </authorList>
    </citation>
    <scope>NUCLEOTIDE SEQUENCE [LARGE SCALE GENOMIC DNA]</scope>
    <source>
        <strain evidence="2 3">CBS 789</strain>
    </source>
</reference>
<keyword evidence="3" id="KW-1185">Reference proteome</keyword>
<feature type="region of interest" description="Disordered" evidence="1">
    <location>
        <begin position="205"/>
        <end position="240"/>
    </location>
</feature>
<comment type="caution">
    <text evidence="2">The sequence shown here is derived from an EMBL/GenBank/DDBJ whole genome shotgun (WGS) entry which is preliminary data.</text>
</comment>
<feature type="compositionally biased region" description="Low complexity" evidence="1">
    <location>
        <begin position="472"/>
        <end position="484"/>
    </location>
</feature>